<feature type="compositionally biased region" description="Basic and acidic residues" evidence="1">
    <location>
        <begin position="1"/>
        <end position="14"/>
    </location>
</feature>
<organism evidence="2 3">
    <name type="scientific">Nocardiopsis kunsanensis</name>
    <dbReference type="NCBI Taxonomy" id="141693"/>
    <lineage>
        <taxon>Bacteria</taxon>
        <taxon>Bacillati</taxon>
        <taxon>Actinomycetota</taxon>
        <taxon>Actinomycetes</taxon>
        <taxon>Streptosporangiales</taxon>
        <taxon>Nocardiopsidaceae</taxon>
        <taxon>Nocardiopsis</taxon>
    </lineage>
</organism>
<evidence type="ECO:0000313" key="3">
    <source>
        <dbReference type="Proteomes" id="UP000654947"/>
    </source>
</evidence>
<dbReference type="RefSeq" id="WP_017574130.1">
    <property type="nucleotide sequence ID" value="NZ_BMXL01000003.1"/>
</dbReference>
<accession>A0A918X8R8</accession>
<feature type="compositionally biased region" description="Acidic residues" evidence="1">
    <location>
        <begin position="68"/>
        <end position="78"/>
    </location>
</feature>
<dbReference type="EMBL" id="BMXL01000003">
    <property type="protein sequence ID" value="GHD18562.1"/>
    <property type="molecule type" value="Genomic_DNA"/>
</dbReference>
<comment type="caution">
    <text evidence="2">The sequence shown here is derived from an EMBL/GenBank/DDBJ whole genome shotgun (WGS) entry which is preliminary data.</text>
</comment>
<feature type="compositionally biased region" description="Low complexity" evidence="1">
    <location>
        <begin position="25"/>
        <end position="34"/>
    </location>
</feature>
<feature type="region of interest" description="Disordered" evidence="1">
    <location>
        <begin position="1"/>
        <end position="78"/>
    </location>
</feature>
<name>A0A918X8R8_9ACTN</name>
<evidence type="ECO:0000256" key="1">
    <source>
        <dbReference type="SAM" id="MobiDB-lite"/>
    </source>
</evidence>
<gene>
    <name evidence="2" type="ORF">GCM10007147_08890</name>
</gene>
<dbReference type="AlphaFoldDB" id="A0A918X8R8"/>
<proteinExistence type="predicted"/>
<protein>
    <submittedName>
        <fullName evidence="2">Uncharacterized protein</fullName>
    </submittedName>
</protein>
<evidence type="ECO:0000313" key="2">
    <source>
        <dbReference type="EMBL" id="GHD18562.1"/>
    </source>
</evidence>
<keyword evidence="3" id="KW-1185">Reference proteome</keyword>
<reference evidence="2 3" key="1">
    <citation type="journal article" date="2014" name="Int. J. Syst. Evol. Microbiol.">
        <title>Complete genome sequence of Corynebacterium casei LMG S-19264T (=DSM 44701T), isolated from a smear-ripened cheese.</title>
        <authorList>
            <consortium name="US DOE Joint Genome Institute (JGI-PGF)"/>
            <person name="Walter F."/>
            <person name="Albersmeier A."/>
            <person name="Kalinowski J."/>
            <person name="Ruckert C."/>
        </authorList>
    </citation>
    <scope>NUCLEOTIDE SEQUENCE [LARGE SCALE GENOMIC DNA]</scope>
    <source>
        <strain evidence="2 3">KCTC 19473</strain>
    </source>
</reference>
<dbReference type="Proteomes" id="UP000654947">
    <property type="component" value="Unassembled WGS sequence"/>
</dbReference>
<sequence length="78" mass="8618">MSTHDATDDQRQEPDEVDPAEAVPEADSAEQYADAAEEADREDWVERAAELPFAEGSEGDVVDQAMEVGDDEGEEEYR</sequence>